<name>A0A4D9ENI7_9SAUR</name>
<sequence>MQGLGRPKPVGTYQGRCTLDSAHLARCVSPFAPRAAAPVPTALTWAPRGYRDDPLPLPDSSRRRHHPSALHSSAYFYLCGRRAANQRARRRRAQLPPPTPPPPKEVA</sequence>
<dbReference type="AlphaFoldDB" id="A0A4D9ENI7"/>
<dbReference type="Proteomes" id="UP000297703">
    <property type="component" value="Unassembled WGS sequence"/>
</dbReference>
<reference evidence="2 3" key="2">
    <citation type="submission" date="2019-04" db="EMBL/GenBank/DDBJ databases">
        <title>The genome sequence of big-headed turtle.</title>
        <authorList>
            <person name="Gong S."/>
        </authorList>
    </citation>
    <scope>NUCLEOTIDE SEQUENCE [LARGE SCALE GENOMIC DNA]</scope>
    <source>
        <strain evidence="2">DO16091913</strain>
        <tissue evidence="2">Muscle</tissue>
    </source>
</reference>
<dbReference type="EMBL" id="QXTE01000050">
    <property type="protein sequence ID" value="TFK09703.1"/>
    <property type="molecule type" value="Genomic_DNA"/>
</dbReference>
<keyword evidence="3" id="KW-1185">Reference proteome</keyword>
<keyword evidence="2" id="KW-0812">Transmembrane</keyword>
<comment type="caution">
    <text evidence="2">The sequence shown here is derived from an EMBL/GenBank/DDBJ whole genome shotgun (WGS) entry which is preliminary data.</text>
</comment>
<organism evidence="2 3">
    <name type="scientific">Platysternon megacephalum</name>
    <name type="common">big-headed turtle</name>
    <dbReference type="NCBI Taxonomy" id="55544"/>
    <lineage>
        <taxon>Eukaryota</taxon>
        <taxon>Metazoa</taxon>
        <taxon>Chordata</taxon>
        <taxon>Craniata</taxon>
        <taxon>Vertebrata</taxon>
        <taxon>Euteleostomi</taxon>
        <taxon>Archelosauria</taxon>
        <taxon>Testudinata</taxon>
        <taxon>Testudines</taxon>
        <taxon>Cryptodira</taxon>
        <taxon>Durocryptodira</taxon>
        <taxon>Testudinoidea</taxon>
        <taxon>Platysternidae</taxon>
        <taxon>Platysternon</taxon>
    </lineage>
</organism>
<feature type="compositionally biased region" description="Pro residues" evidence="1">
    <location>
        <begin position="95"/>
        <end position="107"/>
    </location>
</feature>
<accession>A0A4D9ENI7</accession>
<evidence type="ECO:0000313" key="3">
    <source>
        <dbReference type="Proteomes" id="UP000297703"/>
    </source>
</evidence>
<proteinExistence type="predicted"/>
<feature type="region of interest" description="Disordered" evidence="1">
    <location>
        <begin position="85"/>
        <end position="107"/>
    </location>
</feature>
<keyword evidence="2" id="KW-0472">Membrane</keyword>
<gene>
    <name evidence="2" type="ORF">DR999_PMT07277</name>
</gene>
<reference evidence="2 3" key="1">
    <citation type="submission" date="2019-04" db="EMBL/GenBank/DDBJ databases">
        <title>Draft genome of the big-headed turtle Platysternon megacephalum.</title>
        <authorList>
            <person name="Gong S."/>
        </authorList>
    </citation>
    <scope>NUCLEOTIDE SEQUENCE [LARGE SCALE GENOMIC DNA]</scope>
    <source>
        <strain evidence="2">DO16091913</strain>
        <tissue evidence="2">Muscle</tissue>
    </source>
</reference>
<evidence type="ECO:0000256" key="1">
    <source>
        <dbReference type="SAM" id="MobiDB-lite"/>
    </source>
</evidence>
<evidence type="ECO:0000313" key="2">
    <source>
        <dbReference type="EMBL" id="TFK09703.1"/>
    </source>
</evidence>
<feature type="region of interest" description="Disordered" evidence="1">
    <location>
        <begin position="42"/>
        <end position="68"/>
    </location>
</feature>
<protein>
    <submittedName>
        <fullName evidence="2">Transmembrane protein 188</fullName>
    </submittedName>
</protein>